<proteinExistence type="predicted"/>
<protein>
    <submittedName>
        <fullName evidence="2">Uncharacterized protein</fullName>
    </submittedName>
</protein>
<evidence type="ECO:0000256" key="1">
    <source>
        <dbReference type="SAM" id="MobiDB-lite"/>
    </source>
</evidence>
<feature type="compositionally biased region" description="Basic and acidic residues" evidence="1">
    <location>
        <begin position="43"/>
        <end position="52"/>
    </location>
</feature>
<evidence type="ECO:0000313" key="2">
    <source>
        <dbReference type="EMBL" id="KAG2223077.1"/>
    </source>
</evidence>
<dbReference type="Proteomes" id="UP000646827">
    <property type="component" value="Unassembled WGS sequence"/>
</dbReference>
<comment type="caution">
    <text evidence="2">The sequence shown here is derived from an EMBL/GenBank/DDBJ whole genome shotgun (WGS) entry which is preliminary data.</text>
</comment>
<feature type="compositionally biased region" description="Basic and acidic residues" evidence="1">
    <location>
        <begin position="22"/>
        <end position="34"/>
    </location>
</feature>
<dbReference type="OrthoDB" id="2206027at2759"/>
<keyword evidence="3" id="KW-1185">Reference proteome</keyword>
<dbReference type="EMBL" id="JAEPRB010000068">
    <property type="protein sequence ID" value="KAG2223077.1"/>
    <property type="molecule type" value="Genomic_DNA"/>
</dbReference>
<dbReference type="AlphaFoldDB" id="A0A8H7S7D8"/>
<organism evidence="2 3">
    <name type="scientific">Circinella minor</name>
    <dbReference type="NCBI Taxonomy" id="1195481"/>
    <lineage>
        <taxon>Eukaryota</taxon>
        <taxon>Fungi</taxon>
        <taxon>Fungi incertae sedis</taxon>
        <taxon>Mucoromycota</taxon>
        <taxon>Mucoromycotina</taxon>
        <taxon>Mucoromycetes</taxon>
        <taxon>Mucorales</taxon>
        <taxon>Lichtheimiaceae</taxon>
        <taxon>Circinella</taxon>
    </lineage>
</organism>
<feature type="region of interest" description="Disordered" evidence="1">
    <location>
        <begin position="22"/>
        <end position="52"/>
    </location>
</feature>
<evidence type="ECO:0000313" key="3">
    <source>
        <dbReference type="Proteomes" id="UP000646827"/>
    </source>
</evidence>
<gene>
    <name evidence="2" type="ORF">INT45_008925</name>
</gene>
<name>A0A8H7S7D8_9FUNG</name>
<reference evidence="2 3" key="1">
    <citation type="submission" date="2020-12" db="EMBL/GenBank/DDBJ databases">
        <title>Metabolic potential, ecology and presence of endohyphal bacteria is reflected in genomic diversity of Mucoromycotina.</title>
        <authorList>
            <person name="Muszewska A."/>
            <person name="Okrasinska A."/>
            <person name="Steczkiewicz K."/>
            <person name="Drgas O."/>
            <person name="Orlowska M."/>
            <person name="Perlinska-Lenart U."/>
            <person name="Aleksandrzak-Piekarczyk T."/>
            <person name="Szatraj K."/>
            <person name="Zielenkiewicz U."/>
            <person name="Pilsyk S."/>
            <person name="Malc E."/>
            <person name="Mieczkowski P."/>
            <person name="Kruszewska J.S."/>
            <person name="Biernat P."/>
            <person name="Pawlowska J."/>
        </authorList>
    </citation>
    <scope>NUCLEOTIDE SEQUENCE [LARGE SCALE GENOMIC DNA]</scope>
    <source>
        <strain evidence="2 3">CBS 142.35</strain>
    </source>
</reference>
<sequence>MDNDWVGLKLPDEYVAAPEEYNSRQTDDEADIKIKTTNKPKKIKWDHNPMEE</sequence>
<accession>A0A8H7S7D8</accession>